<dbReference type="PANTHER" id="PTHR33215">
    <property type="entry name" value="PROTEIN DISTAL ANTENNA"/>
    <property type="match status" value="1"/>
</dbReference>
<dbReference type="InterPro" id="IPR051839">
    <property type="entry name" value="RD_transcriptional_regulator"/>
</dbReference>
<proteinExistence type="predicted"/>
<reference evidence="1 2" key="1">
    <citation type="submission" date="2019-03" db="EMBL/GenBank/DDBJ databases">
        <title>Genomics of glacier-inhabiting Cryobacterium strains.</title>
        <authorList>
            <person name="Liu Q."/>
            <person name="Xin Y.-H."/>
        </authorList>
    </citation>
    <scope>NUCLEOTIDE SEQUENCE [LARGE SCALE GENOMIC DNA]</scope>
    <source>
        <strain evidence="1 2">TMT2-16</strain>
    </source>
</reference>
<evidence type="ECO:0000313" key="1">
    <source>
        <dbReference type="EMBL" id="TFD03264.1"/>
    </source>
</evidence>
<dbReference type="Pfam" id="PF01527">
    <property type="entry name" value="HTH_Tnp_1"/>
    <property type="match status" value="1"/>
</dbReference>
<gene>
    <name evidence="1" type="ORF">E3T25_06470</name>
</gene>
<protein>
    <submittedName>
        <fullName evidence="1">Transposase</fullName>
    </submittedName>
</protein>
<accession>A0ABY2JFJ7</accession>
<dbReference type="Gene3D" id="1.10.10.60">
    <property type="entry name" value="Homeodomain-like"/>
    <property type="match status" value="1"/>
</dbReference>
<keyword evidence="2" id="KW-1185">Reference proteome</keyword>
<organism evidence="1 2">
    <name type="scientific">Cryobacterium sandaracinum</name>
    <dbReference type="NCBI Taxonomy" id="1259247"/>
    <lineage>
        <taxon>Bacteria</taxon>
        <taxon>Bacillati</taxon>
        <taxon>Actinomycetota</taxon>
        <taxon>Actinomycetes</taxon>
        <taxon>Micrococcales</taxon>
        <taxon>Microbacteriaceae</taxon>
        <taxon>Cryobacterium</taxon>
    </lineage>
</organism>
<dbReference type="Proteomes" id="UP000297851">
    <property type="component" value="Unassembled WGS sequence"/>
</dbReference>
<comment type="caution">
    <text evidence="1">The sequence shown here is derived from an EMBL/GenBank/DDBJ whole genome shotgun (WGS) entry which is preliminary data.</text>
</comment>
<dbReference type="PANTHER" id="PTHR33215:SF13">
    <property type="entry name" value="PROTEIN DISTAL ANTENNA"/>
    <property type="match status" value="1"/>
</dbReference>
<sequence>MLTMARSRRDFTPECKDEAVKLVITTGRAVATVARELGVNEATLGRWVSAFMARNETGQTEVTESKRAELLRLRKENADLKMDRAFLKKASIFFAQEASDTSVLRSN</sequence>
<name>A0ABY2JFJ7_9MICO</name>
<evidence type="ECO:0000313" key="2">
    <source>
        <dbReference type="Proteomes" id="UP000297851"/>
    </source>
</evidence>
<dbReference type="InterPro" id="IPR009057">
    <property type="entry name" value="Homeodomain-like_sf"/>
</dbReference>
<dbReference type="InterPro" id="IPR002514">
    <property type="entry name" value="Transposase_8"/>
</dbReference>
<dbReference type="EMBL" id="SOGO01000021">
    <property type="protein sequence ID" value="TFD03264.1"/>
    <property type="molecule type" value="Genomic_DNA"/>
</dbReference>
<dbReference type="SUPFAM" id="SSF46689">
    <property type="entry name" value="Homeodomain-like"/>
    <property type="match status" value="1"/>
</dbReference>